<feature type="compositionally biased region" description="Pro residues" evidence="1">
    <location>
        <begin position="124"/>
        <end position="150"/>
    </location>
</feature>
<feature type="compositionally biased region" description="Low complexity" evidence="1">
    <location>
        <begin position="1"/>
        <end position="11"/>
    </location>
</feature>
<accession>A0ABQ3U4R5</accession>
<feature type="compositionally biased region" description="Basic and acidic residues" evidence="1">
    <location>
        <begin position="32"/>
        <end position="48"/>
    </location>
</feature>
<evidence type="ECO:0000256" key="1">
    <source>
        <dbReference type="SAM" id="MobiDB-lite"/>
    </source>
</evidence>
<dbReference type="Proteomes" id="UP001054854">
    <property type="component" value="Unassembled WGS sequence"/>
</dbReference>
<dbReference type="EMBL" id="BNEK01000005">
    <property type="protein sequence ID" value="GHJ30604.1"/>
    <property type="molecule type" value="Genomic_DNA"/>
</dbReference>
<organism evidence="2 3">
    <name type="scientific">Streptomyces hygroscopicus</name>
    <dbReference type="NCBI Taxonomy" id="1912"/>
    <lineage>
        <taxon>Bacteria</taxon>
        <taxon>Bacillati</taxon>
        <taxon>Actinomycetota</taxon>
        <taxon>Actinomycetes</taxon>
        <taxon>Kitasatosporales</taxon>
        <taxon>Streptomycetaceae</taxon>
        <taxon>Streptomyces</taxon>
        <taxon>Streptomyces violaceusniger group</taxon>
    </lineage>
</organism>
<gene>
    <name evidence="2" type="ORF">TPA0910_50370</name>
</gene>
<comment type="caution">
    <text evidence="2">The sequence shown here is derived from an EMBL/GenBank/DDBJ whole genome shotgun (WGS) entry which is preliminary data.</text>
</comment>
<evidence type="ECO:0000313" key="3">
    <source>
        <dbReference type="Proteomes" id="UP001054854"/>
    </source>
</evidence>
<evidence type="ECO:0000313" key="2">
    <source>
        <dbReference type="EMBL" id="GHJ30604.1"/>
    </source>
</evidence>
<name>A0ABQ3U4R5_STRHY</name>
<reference evidence="2" key="1">
    <citation type="submission" date="2024-05" db="EMBL/GenBank/DDBJ databases">
        <title>Whole genome shotgun sequence of Streptomyces hygroscopicus NBRC 113678.</title>
        <authorList>
            <person name="Komaki H."/>
            <person name="Tamura T."/>
        </authorList>
    </citation>
    <scope>NUCLEOTIDE SEQUENCE</scope>
    <source>
        <strain evidence="2">N11-34</strain>
    </source>
</reference>
<protein>
    <submittedName>
        <fullName evidence="2">Uncharacterized protein</fullName>
    </submittedName>
</protein>
<keyword evidence="3" id="KW-1185">Reference proteome</keyword>
<sequence length="150" mass="15155">MGTAAAAGATARLTAIRPDGPDRRAGPAAGRMVRDRGPETGRMDRTHGPDVWPGRPDAWPGRPGPGGRAKARGPGGTDRKARAAARKTGRASGDQGPEDQRTKGPGGRGPGPWAPAEALDRAPLPYPWPPAGAPGPLPGPLAPGPPEASL</sequence>
<feature type="region of interest" description="Disordered" evidence="1">
    <location>
        <begin position="1"/>
        <end position="150"/>
    </location>
</feature>
<proteinExistence type="predicted"/>